<reference evidence="5 6" key="1">
    <citation type="submission" date="2023-02" db="EMBL/GenBank/DDBJ databases">
        <title>Dictyobacter halimunensis sp. nov., a new member of the class Ktedonobacteria from forest soil in a geothermal area.</title>
        <authorList>
            <person name="Rachmania M.K."/>
            <person name="Ningsih F."/>
            <person name="Sakai Y."/>
            <person name="Yabe S."/>
            <person name="Yokota A."/>
            <person name="Sjamsuridzal W."/>
        </authorList>
    </citation>
    <scope>NUCLEOTIDE SEQUENCE [LARGE SCALE GENOMIC DNA]</scope>
    <source>
        <strain evidence="5 6">S3.2.2.5</strain>
    </source>
</reference>
<dbReference type="Proteomes" id="UP001344906">
    <property type="component" value="Unassembled WGS sequence"/>
</dbReference>
<dbReference type="GO" id="GO:0016301">
    <property type="term" value="F:kinase activity"/>
    <property type="evidence" value="ECO:0007669"/>
    <property type="project" value="UniProtKB-KW"/>
</dbReference>
<evidence type="ECO:0000256" key="3">
    <source>
        <dbReference type="ARBA" id="ARBA00022777"/>
    </source>
</evidence>
<dbReference type="InterPro" id="IPR036129">
    <property type="entry name" value="Glycerate_kinase_sf"/>
</dbReference>
<dbReference type="InterPro" id="IPR018193">
    <property type="entry name" value="Glyc_kinase_flavodox-like_fold"/>
</dbReference>
<dbReference type="Gene3D" id="3.90.1510.10">
    <property type="entry name" value="Glycerate kinase, domain 2"/>
    <property type="match status" value="1"/>
</dbReference>
<dbReference type="Gene3D" id="3.40.50.10350">
    <property type="entry name" value="Glycerate kinase, domain 1"/>
    <property type="match status" value="1"/>
</dbReference>
<keyword evidence="3 4" id="KW-0418">Kinase</keyword>
<keyword evidence="6" id="KW-1185">Reference proteome</keyword>
<dbReference type="Pfam" id="PF02595">
    <property type="entry name" value="Gly_kinase"/>
    <property type="match status" value="1"/>
</dbReference>
<protein>
    <submittedName>
        <fullName evidence="5">Glycerate kinase</fullName>
    </submittedName>
</protein>
<dbReference type="PIRSF" id="PIRSF006078">
    <property type="entry name" value="GlxK"/>
    <property type="match status" value="1"/>
</dbReference>
<evidence type="ECO:0000256" key="1">
    <source>
        <dbReference type="ARBA" id="ARBA00006284"/>
    </source>
</evidence>
<evidence type="ECO:0000256" key="4">
    <source>
        <dbReference type="PIRNR" id="PIRNR006078"/>
    </source>
</evidence>
<dbReference type="InterPro" id="IPR018197">
    <property type="entry name" value="Glycerate_kinase_RE-like"/>
</dbReference>
<organism evidence="5 6">
    <name type="scientific">Dictyobacter halimunensis</name>
    <dbReference type="NCBI Taxonomy" id="3026934"/>
    <lineage>
        <taxon>Bacteria</taxon>
        <taxon>Bacillati</taxon>
        <taxon>Chloroflexota</taxon>
        <taxon>Ktedonobacteria</taxon>
        <taxon>Ktedonobacterales</taxon>
        <taxon>Dictyobacteraceae</taxon>
        <taxon>Dictyobacter</taxon>
    </lineage>
</organism>
<dbReference type="PANTHER" id="PTHR21599:SF0">
    <property type="entry name" value="GLYCERATE KINASE"/>
    <property type="match status" value="1"/>
</dbReference>
<accession>A0ABQ6G168</accession>
<evidence type="ECO:0000313" key="6">
    <source>
        <dbReference type="Proteomes" id="UP001344906"/>
    </source>
</evidence>
<dbReference type="NCBIfam" id="TIGR00045">
    <property type="entry name" value="glycerate kinase"/>
    <property type="match status" value="1"/>
</dbReference>
<gene>
    <name evidence="5" type="ORF">KDH_64740</name>
</gene>
<dbReference type="InterPro" id="IPR004381">
    <property type="entry name" value="Glycerate_kinase"/>
</dbReference>
<keyword evidence="2 4" id="KW-0808">Transferase</keyword>
<sequence>MRVLIAPQSLKGSLTAAETGAAIAKGVREVFPEAELTIIPIADGGEGTVQALIDATHGQMHTRTVTGPLGEPVEAFYGVTGDGQTAVIEMAASSGLPLVAPERRNPLIATTYGVGELIKAALDQGSRHFILGIGGSATNDGGAGMAQALGARLLDASGDNLPPGGAALASLEQIDISQLDPRIKECSFDIACDVTNPLCGPTGASAIYGPQKGATPEMIKELDAALHHYAHIIQRDLKKEVRETPGAGAAGGLGAGMLAFLHASLRPGAQIMLEVLRIDEYMKNADMVITAEGQLDEQTAYGKSVGAVAGLAKTHQLPVLAVAGGLGENYTRIYDLGIDAITVLPSGPMPLVYAMKHASLLTSQATERAMKLFLMGKQLGDKIR</sequence>
<comment type="caution">
    <text evidence="5">The sequence shown here is derived from an EMBL/GenBank/DDBJ whole genome shotgun (WGS) entry which is preliminary data.</text>
</comment>
<dbReference type="RefSeq" id="WP_338256376.1">
    <property type="nucleotide sequence ID" value="NZ_BSRI01000002.1"/>
</dbReference>
<evidence type="ECO:0000313" key="5">
    <source>
        <dbReference type="EMBL" id="GLV59648.1"/>
    </source>
</evidence>
<dbReference type="PANTHER" id="PTHR21599">
    <property type="entry name" value="GLYCERATE KINASE"/>
    <property type="match status" value="1"/>
</dbReference>
<dbReference type="EMBL" id="BSRI01000002">
    <property type="protein sequence ID" value="GLV59648.1"/>
    <property type="molecule type" value="Genomic_DNA"/>
</dbReference>
<proteinExistence type="inferred from homology"/>
<comment type="similarity">
    <text evidence="1 4">Belongs to the glycerate kinase type-1 family.</text>
</comment>
<evidence type="ECO:0000256" key="2">
    <source>
        <dbReference type="ARBA" id="ARBA00022679"/>
    </source>
</evidence>
<dbReference type="SUPFAM" id="SSF110738">
    <property type="entry name" value="Glycerate kinase I"/>
    <property type="match status" value="1"/>
</dbReference>
<name>A0ABQ6G168_9CHLR</name>